<dbReference type="EC" id="2.3.2.26" evidence="2"/>
<evidence type="ECO:0000256" key="5">
    <source>
        <dbReference type="PROSITE-ProRule" id="PRU00104"/>
    </source>
</evidence>
<evidence type="ECO:0000313" key="9">
    <source>
        <dbReference type="Proteomes" id="UP001345013"/>
    </source>
</evidence>
<dbReference type="SUPFAM" id="SSF56204">
    <property type="entry name" value="Hect, E3 ligase catalytic domain"/>
    <property type="match status" value="1"/>
</dbReference>
<feature type="compositionally biased region" description="Basic and acidic residues" evidence="6">
    <location>
        <begin position="271"/>
        <end position="280"/>
    </location>
</feature>
<evidence type="ECO:0000256" key="2">
    <source>
        <dbReference type="ARBA" id="ARBA00012485"/>
    </source>
</evidence>
<evidence type="ECO:0000256" key="1">
    <source>
        <dbReference type="ARBA" id="ARBA00000885"/>
    </source>
</evidence>
<name>A0ABR0K9P6_9EURO</name>
<organism evidence="8 9">
    <name type="scientific">Lithohypha guttulata</name>
    <dbReference type="NCBI Taxonomy" id="1690604"/>
    <lineage>
        <taxon>Eukaryota</taxon>
        <taxon>Fungi</taxon>
        <taxon>Dikarya</taxon>
        <taxon>Ascomycota</taxon>
        <taxon>Pezizomycotina</taxon>
        <taxon>Eurotiomycetes</taxon>
        <taxon>Chaetothyriomycetidae</taxon>
        <taxon>Chaetothyriales</taxon>
        <taxon>Trichomeriaceae</taxon>
        <taxon>Lithohypha</taxon>
    </lineage>
</organism>
<proteinExistence type="predicted"/>
<dbReference type="Gene3D" id="3.30.2410.10">
    <property type="entry name" value="Hect, E3 ligase catalytic domain"/>
    <property type="match status" value="1"/>
</dbReference>
<comment type="caution">
    <text evidence="8">The sequence shown here is derived from an EMBL/GenBank/DDBJ whole genome shotgun (WGS) entry which is preliminary data.</text>
</comment>
<gene>
    <name evidence="8" type="primary">HUL4</name>
    <name evidence="8" type="ORF">LTR24_005210</name>
</gene>
<dbReference type="InterPro" id="IPR035983">
    <property type="entry name" value="Hect_E3_ubiquitin_ligase"/>
</dbReference>
<feature type="region of interest" description="Disordered" evidence="6">
    <location>
        <begin position="271"/>
        <end position="307"/>
    </location>
</feature>
<evidence type="ECO:0000313" key="8">
    <source>
        <dbReference type="EMBL" id="KAK5092392.1"/>
    </source>
</evidence>
<feature type="compositionally biased region" description="Basic and acidic residues" evidence="6">
    <location>
        <begin position="20"/>
        <end position="29"/>
    </location>
</feature>
<keyword evidence="8" id="KW-0012">Acyltransferase</keyword>
<protein>
    <recommendedName>
        <fullName evidence="2">HECT-type E3 ubiquitin transferase</fullName>
        <ecNumber evidence="2">2.3.2.26</ecNumber>
    </recommendedName>
</protein>
<feature type="region of interest" description="Disordered" evidence="6">
    <location>
        <begin position="208"/>
        <end position="258"/>
    </location>
</feature>
<feature type="region of interest" description="Disordered" evidence="6">
    <location>
        <begin position="340"/>
        <end position="364"/>
    </location>
</feature>
<dbReference type="GO" id="GO:0061630">
    <property type="term" value="F:ubiquitin protein ligase activity"/>
    <property type="evidence" value="ECO:0007669"/>
    <property type="project" value="UniProtKB-EC"/>
</dbReference>
<evidence type="ECO:0000256" key="6">
    <source>
        <dbReference type="SAM" id="MobiDB-lite"/>
    </source>
</evidence>
<reference evidence="8 9" key="1">
    <citation type="submission" date="2023-08" db="EMBL/GenBank/DDBJ databases">
        <title>Black Yeasts Isolated from many extreme environments.</title>
        <authorList>
            <person name="Coleine C."/>
            <person name="Stajich J.E."/>
            <person name="Selbmann L."/>
        </authorList>
    </citation>
    <scope>NUCLEOTIDE SEQUENCE [LARGE SCALE GENOMIC DNA]</scope>
    <source>
        <strain evidence="8 9">CCFEE 5885</strain>
    </source>
</reference>
<feature type="compositionally biased region" description="Basic and acidic residues" evidence="6">
    <location>
        <begin position="83"/>
        <end position="96"/>
    </location>
</feature>
<feature type="domain" description="HECT" evidence="7">
    <location>
        <begin position="830"/>
        <end position="1151"/>
    </location>
</feature>
<accession>A0ABR0K9P6</accession>
<feature type="active site" description="Glycyl thioester intermediate" evidence="5">
    <location>
        <position position="1119"/>
    </location>
</feature>
<sequence>MPSRPPIPQGLPPANPENPRSPDSRRRNGPDLNRPLPAPPSSLPNGYEIPTLRRKPVPEPTQPGQLGHSRSFSHPFPSLFGGKRQEKKIYPRHDEVDSSEDAFGQPKSGSSRSKKTQRSGSHRTNNKEPVTGKCMTCDSTVRWPQDLKVFRCTTCLTINDLEPAEPQIAPAPGTTNDVARIPMPVSLDRTRSLIESCMDEYFQHVLERDSESKRKKPAAETFLLSDDEGNDSNHERPSTAVQQASLNAPRPRFQDRCPSDSALLSKTLHRRDLDDFEHGPHPASLRRPIEENRAPFDAQPDRTQGPCPQTEIFRSVEAYLAGCTTGCTTLNMSFFSVKPMADRDARPPRPKHVRQQPSEMALTPASEPDVFLSDLDAKTLLLGDIGENGSWWTGKIDSREEVQADAPREKSPERWLGIVSARTPRINWLELAEWYRLILHAGDDWRRRWMSLRSTLTDPELEKWHSVSMDTLHRNIMESQVHLQRSFLKATENLLKRPRRPLTSPEDCRFLLMLLANPLLMPSSRTHASRSTSDGASLARSGSVLAASPAKAARAPRRNYSALGRHSGIVKRILGLLAHLTNDIHLYFISWFARLPDAHFAGLVELVGSFTTYRLSRQASKPVHEEIDPTEGLIPSFTEGGLRHASQMHAALEGRSNTSQKQKQDGKPRLAVYGDDWQTRAAARVMALFFQANTGHVARKRDTSISAEQRQRSAGLNAKHQAHMHGQMIPISNFYNSMLDHADLVADFEAWETTKTKFTFCQYPFFLSIWAKIHILEHDARRQMENKAREAFFDSILSRRAVSQFLVLKVRRDCLVDDSLKSVSEAVGRGGSEVKKGLRIDFVGEEGVDAGGLRKEWFLLLVREIFNPNHGLFVYDDDSQYCYFNPFCFESSEQFFLVGVLLGLAIYNSTILDVAFPPFVFKKMLASAPLTADRLTSTPKISHQYSLEDLAEFRPSLARGLRQLLEFDGDVQETFCRDFVVEMERYGGVVQIPLCSGGARRPVTNENRREFVDMPEEIELLVRGSDEPLDVGSLRAVASYDGWPKEGPPEQQPQAVWFWEFFEKIAPSDQRKMLSFITGSDRIPAMGATNLGIRIQLLLDKEAEDTAVESKRLPIARTCFNLLGLYKYRERKTLEQKLWTAVTSSEGFGLK</sequence>
<comment type="catalytic activity">
    <reaction evidence="1">
        <text>S-ubiquitinyl-[E2 ubiquitin-conjugating enzyme]-L-cysteine + [acceptor protein]-L-lysine = [E2 ubiquitin-conjugating enzyme]-L-cysteine + N(6)-ubiquitinyl-[acceptor protein]-L-lysine.</text>
        <dbReference type="EC" id="2.3.2.26"/>
    </reaction>
</comment>
<keyword evidence="9" id="KW-1185">Reference proteome</keyword>
<dbReference type="SMART" id="SM00119">
    <property type="entry name" value="HECTc"/>
    <property type="match status" value="1"/>
</dbReference>
<dbReference type="InterPro" id="IPR044611">
    <property type="entry name" value="E3A/B/C-like"/>
</dbReference>
<feature type="compositionally biased region" description="Basic residues" evidence="6">
    <location>
        <begin position="112"/>
        <end position="121"/>
    </location>
</feature>
<dbReference type="Gene3D" id="3.90.1750.10">
    <property type="entry name" value="Hect, E3 ligase catalytic domains"/>
    <property type="match status" value="1"/>
</dbReference>
<keyword evidence="3 8" id="KW-0808">Transferase</keyword>
<dbReference type="Gene3D" id="3.30.2160.10">
    <property type="entry name" value="Hect, E3 ligase catalytic domain"/>
    <property type="match status" value="1"/>
</dbReference>
<feature type="compositionally biased region" description="Polar residues" evidence="6">
    <location>
        <begin position="62"/>
        <end position="72"/>
    </location>
</feature>
<evidence type="ECO:0000256" key="4">
    <source>
        <dbReference type="ARBA" id="ARBA00022786"/>
    </source>
</evidence>
<dbReference type="Pfam" id="PF00632">
    <property type="entry name" value="HECT"/>
    <property type="match status" value="2"/>
</dbReference>
<dbReference type="PROSITE" id="PS50237">
    <property type="entry name" value="HECT"/>
    <property type="match status" value="1"/>
</dbReference>
<evidence type="ECO:0000259" key="7">
    <source>
        <dbReference type="PROSITE" id="PS50237"/>
    </source>
</evidence>
<dbReference type="EMBL" id="JAVRRG010000058">
    <property type="protein sequence ID" value="KAK5092392.1"/>
    <property type="molecule type" value="Genomic_DNA"/>
</dbReference>
<keyword evidence="4 5" id="KW-0833">Ubl conjugation pathway</keyword>
<dbReference type="PANTHER" id="PTHR45700">
    <property type="entry name" value="UBIQUITIN-PROTEIN LIGASE E3C"/>
    <property type="match status" value="1"/>
</dbReference>
<dbReference type="InterPro" id="IPR000569">
    <property type="entry name" value="HECT_dom"/>
</dbReference>
<feature type="region of interest" description="Disordered" evidence="6">
    <location>
        <begin position="1"/>
        <end position="134"/>
    </location>
</feature>
<evidence type="ECO:0000256" key="3">
    <source>
        <dbReference type="ARBA" id="ARBA00022679"/>
    </source>
</evidence>
<feature type="compositionally biased region" description="Pro residues" evidence="6">
    <location>
        <begin position="1"/>
        <end position="16"/>
    </location>
</feature>
<dbReference type="Proteomes" id="UP001345013">
    <property type="component" value="Unassembled WGS sequence"/>
</dbReference>
<dbReference type="PANTHER" id="PTHR45700:SF9">
    <property type="entry name" value="HECT-TYPE E3 UBIQUITIN TRANSFERASE"/>
    <property type="match status" value="1"/>
</dbReference>